<evidence type="ECO:0000256" key="1">
    <source>
        <dbReference type="SAM" id="Phobius"/>
    </source>
</evidence>
<reference evidence="2" key="1">
    <citation type="submission" date="2014-09" db="EMBL/GenBank/DDBJ databases">
        <authorList>
            <person name="Magalhaes I.L.F."/>
            <person name="Oliveira U."/>
            <person name="Santos F.R."/>
            <person name="Vidigal T.H.D.A."/>
            <person name="Brescovit A.D."/>
            <person name="Santos A.J."/>
        </authorList>
    </citation>
    <scope>NUCLEOTIDE SEQUENCE</scope>
    <source>
        <tissue evidence="2">Shoot tissue taken approximately 20 cm above the soil surface</tissue>
    </source>
</reference>
<sequence length="38" mass="4320">MILFPGPIIGLLNICISYCYSFIFNNKHPGSSQIQYIN</sequence>
<keyword evidence="1" id="KW-1133">Transmembrane helix</keyword>
<organism evidence="2">
    <name type="scientific">Arundo donax</name>
    <name type="common">Giant reed</name>
    <name type="synonym">Donax arundinaceus</name>
    <dbReference type="NCBI Taxonomy" id="35708"/>
    <lineage>
        <taxon>Eukaryota</taxon>
        <taxon>Viridiplantae</taxon>
        <taxon>Streptophyta</taxon>
        <taxon>Embryophyta</taxon>
        <taxon>Tracheophyta</taxon>
        <taxon>Spermatophyta</taxon>
        <taxon>Magnoliopsida</taxon>
        <taxon>Liliopsida</taxon>
        <taxon>Poales</taxon>
        <taxon>Poaceae</taxon>
        <taxon>PACMAD clade</taxon>
        <taxon>Arundinoideae</taxon>
        <taxon>Arundineae</taxon>
        <taxon>Arundo</taxon>
    </lineage>
</organism>
<dbReference type="AlphaFoldDB" id="A0A0A9FJA1"/>
<name>A0A0A9FJA1_ARUDO</name>
<accession>A0A0A9FJA1</accession>
<feature type="transmembrane region" description="Helical" evidence="1">
    <location>
        <begin position="6"/>
        <end position="24"/>
    </location>
</feature>
<proteinExistence type="predicted"/>
<evidence type="ECO:0000313" key="2">
    <source>
        <dbReference type="EMBL" id="JAE08363.1"/>
    </source>
</evidence>
<reference evidence="2" key="2">
    <citation type="journal article" date="2015" name="Data Brief">
        <title>Shoot transcriptome of the giant reed, Arundo donax.</title>
        <authorList>
            <person name="Barrero R.A."/>
            <person name="Guerrero F.D."/>
            <person name="Moolhuijzen P."/>
            <person name="Goolsby J.A."/>
            <person name="Tidwell J."/>
            <person name="Bellgard S.E."/>
            <person name="Bellgard M.I."/>
        </authorList>
    </citation>
    <scope>NUCLEOTIDE SEQUENCE</scope>
    <source>
        <tissue evidence="2">Shoot tissue taken approximately 20 cm above the soil surface</tissue>
    </source>
</reference>
<keyword evidence="1" id="KW-0472">Membrane</keyword>
<protein>
    <submittedName>
        <fullName evidence="2">Uncharacterized protein</fullName>
    </submittedName>
</protein>
<dbReference type="EMBL" id="GBRH01189533">
    <property type="protein sequence ID" value="JAE08363.1"/>
    <property type="molecule type" value="Transcribed_RNA"/>
</dbReference>
<keyword evidence="1" id="KW-0812">Transmembrane</keyword>